<protein>
    <submittedName>
        <fullName evidence="6">LysR family transcriptional regulator</fullName>
    </submittedName>
</protein>
<dbReference type="Proteomes" id="UP000315439">
    <property type="component" value="Unassembled WGS sequence"/>
</dbReference>
<accession>A0A545UJV9</accession>
<dbReference type="FunFam" id="1.10.10.10:FF:000001">
    <property type="entry name" value="LysR family transcriptional regulator"/>
    <property type="match status" value="1"/>
</dbReference>
<dbReference type="Gene3D" id="3.40.190.290">
    <property type="match status" value="1"/>
</dbReference>
<dbReference type="SUPFAM" id="SSF46785">
    <property type="entry name" value="Winged helix' DNA-binding domain"/>
    <property type="match status" value="1"/>
</dbReference>
<keyword evidence="2" id="KW-0805">Transcription regulation</keyword>
<evidence type="ECO:0000256" key="1">
    <source>
        <dbReference type="ARBA" id="ARBA00009437"/>
    </source>
</evidence>
<proteinExistence type="inferred from homology"/>
<dbReference type="PANTHER" id="PTHR30537:SF5">
    <property type="entry name" value="HTH-TYPE TRANSCRIPTIONAL ACTIVATOR TTDR-RELATED"/>
    <property type="match status" value="1"/>
</dbReference>
<keyword evidence="4" id="KW-0804">Transcription</keyword>
<sequence length="304" mass="33543">MKSLNDLPIFVAVAESGGFSSAARVLDLSKSAVSKRITQLEQHLGARLFHRTTRHLSLTEAGVSFYDSAAAAVRCAQDAEDAVSALLGEPRGHLKIAVPLSFGQLHVSRMIPEFLNRYPLITIDLVMEDGPINLLDSHVDVALLTGKLPDSSLIARRLLPLRSITVVSPTYTAKTSLSCPKDLLEENCITRSTSSNKNVWSFISKQHSYELNVTGNYSVNNSEALKEAALNGVGIARLPTFVVGEYIANKKLVHLFPDFAMPELDLHLVYPERNYLPQKVKVFNDFAREFFGGDTPYWEKGLLS</sequence>
<dbReference type="AlphaFoldDB" id="A0A545UJV9"/>
<organism evidence="6 7">
    <name type="scientific">Aliikangiella coralliicola</name>
    <dbReference type="NCBI Taxonomy" id="2592383"/>
    <lineage>
        <taxon>Bacteria</taxon>
        <taxon>Pseudomonadati</taxon>
        <taxon>Pseudomonadota</taxon>
        <taxon>Gammaproteobacteria</taxon>
        <taxon>Oceanospirillales</taxon>
        <taxon>Pleioneaceae</taxon>
        <taxon>Aliikangiella</taxon>
    </lineage>
</organism>
<dbReference type="PRINTS" id="PR00039">
    <property type="entry name" value="HTHLYSR"/>
</dbReference>
<dbReference type="InterPro" id="IPR036388">
    <property type="entry name" value="WH-like_DNA-bd_sf"/>
</dbReference>
<dbReference type="CDD" id="cd08422">
    <property type="entry name" value="PBP2_CrgA_like"/>
    <property type="match status" value="1"/>
</dbReference>
<dbReference type="GO" id="GO:0006351">
    <property type="term" value="P:DNA-templated transcription"/>
    <property type="evidence" value="ECO:0007669"/>
    <property type="project" value="TreeGrafter"/>
</dbReference>
<comment type="caution">
    <text evidence="6">The sequence shown here is derived from an EMBL/GenBank/DDBJ whole genome shotgun (WGS) entry which is preliminary data.</text>
</comment>
<comment type="similarity">
    <text evidence="1">Belongs to the LysR transcriptional regulatory family.</text>
</comment>
<dbReference type="EMBL" id="VIKS01000001">
    <property type="protein sequence ID" value="TQV89747.1"/>
    <property type="molecule type" value="Genomic_DNA"/>
</dbReference>
<dbReference type="GO" id="GO:0003700">
    <property type="term" value="F:DNA-binding transcription factor activity"/>
    <property type="evidence" value="ECO:0007669"/>
    <property type="project" value="InterPro"/>
</dbReference>
<evidence type="ECO:0000259" key="5">
    <source>
        <dbReference type="PROSITE" id="PS50931"/>
    </source>
</evidence>
<keyword evidence="3" id="KW-0238">DNA-binding</keyword>
<gene>
    <name evidence="6" type="ORF">FLL46_02380</name>
</gene>
<dbReference type="Pfam" id="PF03466">
    <property type="entry name" value="LysR_substrate"/>
    <property type="match status" value="1"/>
</dbReference>
<dbReference type="Gene3D" id="1.10.10.10">
    <property type="entry name" value="Winged helix-like DNA-binding domain superfamily/Winged helix DNA-binding domain"/>
    <property type="match status" value="1"/>
</dbReference>
<dbReference type="InterPro" id="IPR058163">
    <property type="entry name" value="LysR-type_TF_proteobact-type"/>
</dbReference>
<dbReference type="InterPro" id="IPR005119">
    <property type="entry name" value="LysR_subst-bd"/>
</dbReference>
<dbReference type="RefSeq" id="WP_142891811.1">
    <property type="nucleotide sequence ID" value="NZ_ML660160.1"/>
</dbReference>
<evidence type="ECO:0000313" key="6">
    <source>
        <dbReference type="EMBL" id="TQV89747.1"/>
    </source>
</evidence>
<evidence type="ECO:0000256" key="3">
    <source>
        <dbReference type="ARBA" id="ARBA00023125"/>
    </source>
</evidence>
<name>A0A545UJV9_9GAMM</name>
<dbReference type="PANTHER" id="PTHR30537">
    <property type="entry name" value="HTH-TYPE TRANSCRIPTIONAL REGULATOR"/>
    <property type="match status" value="1"/>
</dbReference>
<keyword evidence="7" id="KW-1185">Reference proteome</keyword>
<dbReference type="InterPro" id="IPR000847">
    <property type="entry name" value="LysR_HTH_N"/>
</dbReference>
<feature type="domain" description="HTH lysR-type" evidence="5">
    <location>
        <begin position="1"/>
        <end position="59"/>
    </location>
</feature>
<evidence type="ECO:0000256" key="4">
    <source>
        <dbReference type="ARBA" id="ARBA00023163"/>
    </source>
</evidence>
<reference evidence="6 7" key="1">
    <citation type="submission" date="2019-07" db="EMBL/GenBank/DDBJ databases">
        <title>Draft genome for Aliikangiella sp. M105.</title>
        <authorList>
            <person name="Wang G."/>
        </authorList>
    </citation>
    <scope>NUCLEOTIDE SEQUENCE [LARGE SCALE GENOMIC DNA]</scope>
    <source>
        <strain evidence="6 7">M105</strain>
    </source>
</reference>
<dbReference type="OrthoDB" id="9815676at2"/>
<dbReference type="Pfam" id="PF00126">
    <property type="entry name" value="HTH_1"/>
    <property type="match status" value="1"/>
</dbReference>
<evidence type="ECO:0000313" key="7">
    <source>
        <dbReference type="Proteomes" id="UP000315439"/>
    </source>
</evidence>
<evidence type="ECO:0000256" key="2">
    <source>
        <dbReference type="ARBA" id="ARBA00023015"/>
    </source>
</evidence>
<dbReference type="GO" id="GO:0043565">
    <property type="term" value="F:sequence-specific DNA binding"/>
    <property type="evidence" value="ECO:0007669"/>
    <property type="project" value="TreeGrafter"/>
</dbReference>
<dbReference type="PROSITE" id="PS50931">
    <property type="entry name" value="HTH_LYSR"/>
    <property type="match status" value="1"/>
</dbReference>
<dbReference type="SUPFAM" id="SSF53850">
    <property type="entry name" value="Periplasmic binding protein-like II"/>
    <property type="match status" value="1"/>
</dbReference>
<dbReference type="InterPro" id="IPR036390">
    <property type="entry name" value="WH_DNA-bd_sf"/>
</dbReference>